<reference evidence="3" key="1">
    <citation type="submission" date="2021-01" db="EMBL/GenBank/DDBJ databases">
        <title>Modified the classification status of verrucomicrobia.</title>
        <authorList>
            <person name="Feng X."/>
        </authorList>
    </citation>
    <scope>NUCLEOTIDE SEQUENCE</scope>
    <source>
        <strain evidence="3">5K15</strain>
    </source>
</reference>
<feature type="transmembrane region" description="Helical" evidence="2">
    <location>
        <begin position="542"/>
        <end position="562"/>
    </location>
</feature>
<name>A0AAE2S9E7_9BACT</name>
<feature type="transmembrane region" description="Helical" evidence="2">
    <location>
        <begin position="294"/>
        <end position="315"/>
    </location>
</feature>
<dbReference type="Proteomes" id="UP000634206">
    <property type="component" value="Unassembled WGS sequence"/>
</dbReference>
<feature type="transmembrane region" description="Helical" evidence="2">
    <location>
        <begin position="685"/>
        <end position="704"/>
    </location>
</feature>
<dbReference type="InterPro" id="IPR019286">
    <property type="entry name" value="DUF2339_TM"/>
</dbReference>
<keyword evidence="2" id="KW-0812">Transmembrane</keyword>
<feature type="transmembrane region" description="Helical" evidence="2">
    <location>
        <begin position="382"/>
        <end position="401"/>
    </location>
</feature>
<feature type="transmembrane region" description="Helical" evidence="2">
    <location>
        <begin position="488"/>
        <end position="506"/>
    </location>
</feature>
<keyword evidence="4" id="KW-1185">Reference proteome</keyword>
<protein>
    <submittedName>
        <fullName evidence="3">DUF2339 domain-containing protein</fullName>
    </submittedName>
</protein>
<proteinExistence type="predicted"/>
<comment type="caution">
    <text evidence="3">The sequence shown here is derived from an EMBL/GenBank/DDBJ whole genome shotgun (WGS) entry which is preliminary data.</text>
</comment>
<feature type="transmembrane region" description="Helical" evidence="2">
    <location>
        <begin position="259"/>
        <end position="282"/>
    </location>
</feature>
<dbReference type="Pfam" id="PF10101">
    <property type="entry name" value="DUF2339"/>
    <property type="match status" value="2"/>
</dbReference>
<feature type="transmembrane region" description="Helical" evidence="2">
    <location>
        <begin position="892"/>
        <end position="913"/>
    </location>
</feature>
<feature type="transmembrane region" description="Helical" evidence="2">
    <location>
        <begin position="569"/>
        <end position="589"/>
    </location>
</feature>
<evidence type="ECO:0000256" key="2">
    <source>
        <dbReference type="SAM" id="Phobius"/>
    </source>
</evidence>
<evidence type="ECO:0000313" key="3">
    <source>
        <dbReference type="EMBL" id="MBK1853463.1"/>
    </source>
</evidence>
<evidence type="ECO:0000256" key="1">
    <source>
        <dbReference type="SAM" id="MobiDB-lite"/>
    </source>
</evidence>
<feature type="transmembrane region" description="Helical" evidence="2">
    <location>
        <begin position="228"/>
        <end position="247"/>
    </location>
</feature>
<feature type="transmembrane region" description="Helical" evidence="2">
    <location>
        <begin position="595"/>
        <end position="615"/>
    </location>
</feature>
<feature type="transmembrane region" description="Helical" evidence="2">
    <location>
        <begin position="660"/>
        <end position="678"/>
    </location>
</feature>
<feature type="transmembrane region" description="Helical" evidence="2">
    <location>
        <begin position="135"/>
        <end position="156"/>
    </location>
</feature>
<feature type="transmembrane region" description="Helical" evidence="2">
    <location>
        <begin position="864"/>
        <end position="885"/>
    </location>
</feature>
<feature type="transmembrane region" description="Helical" evidence="2">
    <location>
        <begin position="518"/>
        <end position="536"/>
    </location>
</feature>
<feature type="transmembrane region" description="Helical" evidence="2">
    <location>
        <begin position="919"/>
        <end position="937"/>
    </location>
</feature>
<dbReference type="PANTHER" id="PTHR38434">
    <property type="entry name" value="BLL2549 PROTEIN"/>
    <property type="match status" value="1"/>
</dbReference>
<feature type="transmembrane region" description="Helical" evidence="2">
    <location>
        <begin position="782"/>
        <end position="803"/>
    </location>
</feature>
<feature type="region of interest" description="Disordered" evidence="1">
    <location>
        <begin position="56"/>
        <end position="119"/>
    </location>
</feature>
<feature type="transmembrane region" description="Helical" evidence="2">
    <location>
        <begin position="460"/>
        <end position="482"/>
    </location>
</feature>
<evidence type="ECO:0000313" key="4">
    <source>
        <dbReference type="Proteomes" id="UP000634206"/>
    </source>
</evidence>
<feature type="transmembrane region" description="Helical" evidence="2">
    <location>
        <begin position="636"/>
        <end position="654"/>
    </location>
</feature>
<feature type="transmembrane region" description="Helical" evidence="2">
    <location>
        <begin position="840"/>
        <end position="858"/>
    </location>
</feature>
<gene>
    <name evidence="3" type="ORF">JIN83_00675</name>
</gene>
<feature type="transmembrane region" description="Helical" evidence="2">
    <location>
        <begin position="710"/>
        <end position="726"/>
    </location>
</feature>
<feature type="transmembrane region" description="Helical" evidence="2">
    <location>
        <begin position="809"/>
        <end position="828"/>
    </location>
</feature>
<keyword evidence="2" id="KW-0472">Membrane</keyword>
<sequence length="947" mass="103341">MDQDFRDRLDKLVTRQAEMQSQLKRLGRESERMDADIRQVSEALWKEEKASAKNLDQLKKSIADERKQPKLPAPPPLPRKSAALQGAKDDGKKPKRATPSPLKATALAQPSSAQKSVRKPAFNSGEWELNFGKIWLVRIGVLLLLTGLIFLSTYAYKNWLFNAGAGAKVAFFMIISLSLTSLGMWLERKKKRFLHYGRVVASGGLAAGYYTIYASHFTPSLKLIDSTILVGFLLTIWAAMMLAYAVWKRSRVVAVMDIGLAFYGTIVNPAGWLSLFSALLLSAAGIGLMLRFKWIVIGIGTMIAAYIAHAFWLGGYYPQQAQESVRITYLLSYWLLFTVALTLPAAKSLEAKIQRMFCAINNGAAWTLTVFLIPSFTPHAQIGWISLGVGTLWLGLAVVARRGAIWHRSLTSIFAYQGIFIASLGILIEATGYTRFLVFAVEACVLLAGARRFGGSLTRVLSVLMYFCALVTAVPAVTGGAIAPWLSYAALALVSAVYTAMVNHDLAKGASEAEGHHLLSLLPALMTWAILGFGVFDRLPLAVGINAMWLTVTAVMSLFFLLKKPRWIADLATMSVIVAFAGVGSFLYGLGSLPVAGALLPLLGIASFWWMAPALSQAWADLAENKTTDAEVHNGAFEWVFSCLFWLSLTMTVNEQLVSSRWWLLLGGALALVGHGGAELTKRRSFGVPPLLLHIGSILLLVVVGTRESALGWATVALLLAHLAWVDARRNAVARGWLKMGLSFALTVAASVHAFQGFDRPDIALTMLGLGMMFWAWQRKDVIFATTGGLLPLAIACVTAITLHPGQDWMRYLPIGAALGCHALLWLGSEDDVSWKPLRVLLLSAGIGALVIAASFHVHLSFHGAGMAICWALLAMALFCAGLALRCRPYRLIGLFWLAAAVAHVVLIDVLRMETVGRILSFITLGLVLLGLGFLYNRYQETIRKFL</sequence>
<keyword evidence="2" id="KW-1133">Transmembrane helix</keyword>
<feature type="transmembrane region" description="Helical" evidence="2">
    <location>
        <begin position="327"/>
        <end position="346"/>
    </location>
</feature>
<feature type="transmembrane region" description="Helical" evidence="2">
    <location>
        <begin position="436"/>
        <end position="453"/>
    </location>
</feature>
<feature type="transmembrane region" description="Helical" evidence="2">
    <location>
        <begin position="413"/>
        <end position="430"/>
    </location>
</feature>
<dbReference type="PANTHER" id="PTHR38434:SF1">
    <property type="entry name" value="BLL2549 PROTEIN"/>
    <property type="match status" value="1"/>
</dbReference>
<dbReference type="RefSeq" id="WP_309488060.1">
    <property type="nucleotide sequence ID" value="NZ_JAENIG010000001.1"/>
</dbReference>
<accession>A0AAE2S9E7</accession>
<organism evidence="3 4">
    <name type="scientific">Oceaniferula flava</name>
    <dbReference type="NCBI Taxonomy" id="2800421"/>
    <lineage>
        <taxon>Bacteria</taxon>
        <taxon>Pseudomonadati</taxon>
        <taxon>Verrucomicrobiota</taxon>
        <taxon>Verrucomicrobiia</taxon>
        <taxon>Verrucomicrobiales</taxon>
        <taxon>Verrucomicrobiaceae</taxon>
        <taxon>Oceaniferula</taxon>
    </lineage>
</organism>
<dbReference type="EMBL" id="JAENIG010000001">
    <property type="protein sequence ID" value="MBK1853463.1"/>
    <property type="molecule type" value="Genomic_DNA"/>
</dbReference>
<feature type="compositionally biased region" description="Basic and acidic residues" evidence="1">
    <location>
        <begin position="56"/>
        <end position="68"/>
    </location>
</feature>
<feature type="transmembrane region" description="Helical" evidence="2">
    <location>
        <begin position="168"/>
        <end position="186"/>
    </location>
</feature>
<dbReference type="AlphaFoldDB" id="A0AAE2S9E7"/>